<dbReference type="Gene3D" id="2.40.30.170">
    <property type="match status" value="1"/>
</dbReference>
<organism evidence="2">
    <name type="scientific">marine sediment metagenome</name>
    <dbReference type="NCBI Taxonomy" id="412755"/>
    <lineage>
        <taxon>unclassified sequences</taxon>
        <taxon>metagenomes</taxon>
        <taxon>ecological metagenomes</taxon>
    </lineage>
</organism>
<accession>A0A0F9U8L7</accession>
<keyword evidence="1" id="KW-0175">Coiled coil</keyword>
<protein>
    <recommendedName>
        <fullName evidence="3">RND efflux pump membrane fusion protein barrel-sandwich domain-containing protein</fullName>
    </recommendedName>
</protein>
<dbReference type="PANTHER" id="PTHR30469">
    <property type="entry name" value="MULTIDRUG RESISTANCE PROTEIN MDTA"/>
    <property type="match status" value="1"/>
</dbReference>
<evidence type="ECO:0008006" key="3">
    <source>
        <dbReference type="Google" id="ProtNLM"/>
    </source>
</evidence>
<dbReference type="SUPFAM" id="SSF111369">
    <property type="entry name" value="HlyD-like secretion proteins"/>
    <property type="match status" value="1"/>
</dbReference>
<sequence length="486" mass="51348">MRFLRQSMIGLFLAAATVGFLLLAADLIGGAVQQRLTDAPPDRAPRERVFSVNVVRAVSGTEVPILQSFGAVQSRRTLELRAAVGGRVVELAPEFEAGGRVVAGQVLVRLDRSDALAEVARAQSAVRNAEAEGRDADRALALGRDELAAAEEQAALRIGAFERQSDLGERGVGTATATETAELAASSARQAVLARRQVVTQTEARVDQAVRLLSNAQIALADAQRALKETTITAPFHGALSETSVVEGRLVSPNERLAELIAPDDLEISFRISTTQFARLLDAQGRMIKADVTASLDVAGADLEAHGQITRAGAAAGEGASGRLIFATLPQAPGFKPGDFATVRVSEPALDDVIRIPSSALDAQGAVLVLDPENRLESVQVSVLRRVGDEVLVRGPIEGRDVVEARSPLLGAGIAVKPLRSGARDTAQVDAPAMIALTKERRAKLVAFVEGNTRMPQDAKARVLAQLAEPQVPARVIERIESRMGG</sequence>
<evidence type="ECO:0000313" key="2">
    <source>
        <dbReference type="EMBL" id="KKN87934.1"/>
    </source>
</evidence>
<gene>
    <name evidence="2" type="ORF">LCGC14_0252750</name>
</gene>
<dbReference type="GO" id="GO:0015562">
    <property type="term" value="F:efflux transmembrane transporter activity"/>
    <property type="evidence" value="ECO:0007669"/>
    <property type="project" value="TreeGrafter"/>
</dbReference>
<dbReference type="Gene3D" id="1.10.287.470">
    <property type="entry name" value="Helix hairpin bin"/>
    <property type="match status" value="1"/>
</dbReference>
<evidence type="ECO:0000256" key="1">
    <source>
        <dbReference type="SAM" id="Coils"/>
    </source>
</evidence>
<proteinExistence type="predicted"/>
<dbReference type="GO" id="GO:1990281">
    <property type="term" value="C:efflux pump complex"/>
    <property type="evidence" value="ECO:0007669"/>
    <property type="project" value="TreeGrafter"/>
</dbReference>
<dbReference type="EMBL" id="LAZR01000132">
    <property type="protein sequence ID" value="KKN87934.1"/>
    <property type="molecule type" value="Genomic_DNA"/>
</dbReference>
<dbReference type="Gene3D" id="2.40.420.20">
    <property type="match status" value="1"/>
</dbReference>
<feature type="coiled-coil region" evidence="1">
    <location>
        <begin position="206"/>
        <end position="233"/>
    </location>
</feature>
<comment type="caution">
    <text evidence="2">The sequence shown here is derived from an EMBL/GenBank/DDBJ whole genome shotgun (WGS) entry which is preliminary data.</text>
</comment>
<dbReference type="AlphaFoldDB" id="A0A0F9U8L7"/>
<name>A0A0F9U8L7_9ZZZZ</name>
<reference evidence="2" key="1">
    <citation type="journal article" date="2015" name="Nature">
        <title>Complex archaea that bridge the gap between prokaryotes and eukaryotes.</title>
        <authorList>
            <person name="Spang A."/>
            <person name="Saw J.H."/>
            <person name="Jorgensen S.L."/>
            <person name="Zaremba-Niedzwiedzka K."/>
            <person name="Martijn J."/>
            <person name="Lind A.E."/>
            <person name="van Eijk R."/>
            <person name="Schleper C."/>
            <person name="Guy L."/>
            <person name="Ettema T.J."/>
        </authorList>
    </citation>
    <scope>NUCLEOTIDE SEQUENCE</scope>
</reference>
<dbReference type="Gene3D" id="2.40.50.100">
    <property type="match status" value="1"/>
</dbReference>